<dbReference type="InterPro" id="IPR015424">
    <property type="entry name" value="PyrdxlP-dep_Trfase"/>
</dbReference>
<feature type="domain" description="Aminotransferase class V" evidence="1">
    <location>
        <begin position="51"/>
        <end position="123"/>
    </location>
</feature>
<dbReference type="InterPro" id="IPR020581">
    <property type="entry name" value="GDC_P"/>
</dbReference>
<dbReference type="InterPro" id="IPR000192">
    <property type="entry name" value="Aminotrans_V_dom"/>
</dbReference>
<gene>
    <name evidence="2" type="ORF">AMECASPLE_029123</name>
</gene>
<organism evidence="2 3">
    <name type="scientific">Ameca splendens</name>
    <dbReference type="NCBI Taxonomy" id="208324"/>
    <lineage>
        <taxon>Eukaryota</taxon>
        <taxon>Metazoa</taxon>
        <taxon>Chordata</taxon>
        <taxon>Craniata</taxon>
        <taxon>Vertebrata</taxon>
        <taxon>Euteleostomi</taxon>
        <taxon>Actinopterygii</taxon>
        <taxon>Neopterygii</taxon>
        <taxon>Teleostei</taxon>
        <taxon>Neoteleostei</taxon>
        <taxon>Acanthomorphata</taxon>
        <taxon>Ovalentaria</taxon>
        <taxon>Atherinomorphae</taxon>
        <taxon>Cyprinodontiformes</taxon>
        <taxon>Goodeidae</taxon>
        <taxon>Ameca</taxon>
    </lineage>
</organism>
<dbReference type="Proteomes" id="UP001469553">
    <property type="component" value="Unassembled WGS sequence"/>
</dbReference>
<name>A0ABV0ZQK2_9TELE</name>
<evidence type="ECO:0000313" key="3">
    <source>
        <dbReference type="Proteomes" id="UP001469553"/>
    </source>
</evidence>
<dbReference type="SUPFAM" id="SSF53383">
    <property type="entry name" value="PLP-dependent transferases"/>
    <property type="match status" value="1"/>
</dbReference>
<evidence type="ECO:0000313" key="2">
    <source>
        <dbReference type="EMBL" id="MEQ2308533.1"/>
    </source>
</evidence>
<dbReference type="PANTHER" id="PTHR11773">
    <property type="entry name" value="GLYCINE DEHYDROGENASE, DECARBOXYLATING"/>
    <property type="match status" value="1"/>
</dbReference>
<comment type="caution">
    <text evidence="2">The sequence shown here is derived from an EMBL/GenBank/DDBJ whole genome shotgun (WGS) entry which is preliminary data.</text>
</comment>
<sequence length="127" mass="13591">MTELFALFSSGAQGEYAGLAAIKAYLKSKGELSRSICLIPKSAHGTNPASAQMAGMKVQVVEVDKDGNIDLAHLKTLVDKHKASLAAMMITYPSTFGVFEENIRDVCDLIHENGGQVYLDGANMNAQ</sequence>
<protein>
    <recommendedName>
        <fullName evidence="1">Aminotransferase class V domain-containing protein</fullName>
    </recommendedName>
</protein>
<evidence type="ECO:0000259" key="1">
    <source>
        <dbReference type="Pfam" id="PF00266"/>
    </source>
</evidence>
<proteinExistence type="predicted"/>
<dbReference type="EMBL" id="JAHRIP010069122">
    <property type="protein sequence ID" value="MEQ2308533.1"/>
    <property type="molecule type" value="Genomic_DNA"/>
</dbReference>
<accession>A0ABV0ZQK2</accession>
<dbReference type="InterPro" id="IPR015421">
    <property type="entry name" value="PyrdxlP-dep_Trfase_major"/>
</dbReference>
<dbReference type="Pfam" id="PF00266">
    <property type="entry name" value="Aminotran_5"/>
    <property type="match status" value="1"/>
</dbReference>
<keyword evidence="3" id="KW-1185">Reference proteome</keyword>
<reference evidence="2 3" key="1">
    <citation type="submission" date="2021-06" db="EMBL/GenBank/DDBJ databases">
        <authorList>
            <person name="Palmer J.M."/>
        </authorList>
    </citation>
    <scope>NUCLEOTIDE SEQUENCE [LARGE SCALE GENOMIC DNA]</scope>
    <source>
        <strain evidence="2 3">AS_MEX2019</strain>
        <tissue evidence="2">Muscle</tissue>
    </source>
</reference>
<dbReference type="PANTHER" id="PTHR11773:SF1">
    <property type="entry name" value="GLYCINE DEHYDROGENASE (DECARBOXYLATING), MITOCHONDRIAL"/>
    <property type="match status" value="1"/>
</dbReference>
<feature type="non-terminal residue" evidence="2">
    <location>
        <position position="127"/>
    </location>
</feature>
<dbReference type="Gene3D" id="3.40.640.10">
    <property type="entry name" value="Type I PLP-dependent aspartate aminotransferase-like (Major domain)"/>
    <property type="match status" value="1"/>
</dbReference>